<dbReference type="PRINTS" id="PR00344">
    <property type="entry name" value="BCTRLSENSOR"/>
</dbReference>
<evidence type="ECO:0000256" key="1">
    <source>
        <dbReference type="ARBA" id="ARBA00000085"/>
    </source>
</evidence>
<feature type="region of interest" description="Disordered" evidence="7">
    <location>
        <begin position="714"/>
        <end position="740"/>
    </location>
</feature>
<dbReference type="GO" id="GO:0016020">
    <property type="term" value="C:membrane"/>
    <property type="evidence" value="ECO:0007669"/>
    <property type="project" value="UniProtKB-SubCell"/>
</dbReference>
<dbReference type="Pfam" id="PF08448">
    <property type="entry name" value="PAS_4"/>
    <property type="match status" value="1"/>
</dbReference>
<dbReference type="CDD" id="cd00082">
    <property type="entry name" value="HisKA"/>
    <property type="match status" value="1"/>
</dbReference>
<dbReference type="EC" id="2.7.13.3" evidence="2"/>
<dbReference type="CDD" id="cd00130">
    <property type="entry name" value="PAS"/>
    <property type="match status" value="2"/>
</dbReference>
<feature type="domain" description="PAC" evidence="11">
    <location>
        <begin position="418"/>
        <end position="470"/>
    </location>
</feature>
<feature type="domain" description="PAC" evidence="11">
    <location>
        <begin position="286"/>
        <end position="341"/>
    </location>
</feature>
<feature type="domain" description="PAS" evidence="10">
    <location>
        <begin position="342"/>
        <end position="415"/>
    </location>
</feature>
<evidence type="ECO:0000256" key="3">
    <source>
        <dbReference type="ARBA" id="ARBA00022553"/>
    </source>
</evidence>
<dbReference type="PANTHER" id="PTHR42878:SF15">
    <property type="entry name" value="BACTERIOPHYTOCHROME"/>
    <property type="match status" value="1"/>
</dbReference>
<keyword evidence="3" id="KW-0597">Phosphoprotein</keyword>
<dbReference type="InterPro" id="IPR013655">
    <property type="entry name" value="PAS_fold_3"/>
</dbReference>
<evidence type="ECO:0000259" key="11">
    <source>
        <dbReference type="PROSITE" id="PS50113"/>
    </source>
</evidence>
<dbReference type="NCBIfam" id="TIGR00229">
    <property type="entry name" value="sensory_box"/>
    <property type="match status" value="2"/>
</dbReference>
<name>B9XKH8_PEDPL</name>
<dbReference type="Pfam" id="PF02518">
    <property type="entry name" value="HATPase_c"/>
    <property type="match status" value="1"/>
</dbReference>
<dbReference type="SUPFAM" id="SSF47384">
    <property type="entry name" value="Homodimeric domain of signal transducing histidine kinase"/>
    <property type="match status" value="1"/>
</dbReference>
<dbReference type="PROSITE" id="PS50112">
    <property type="entry name" value="PAS"/>
    <property type="match status" value="2"/>
</dbReference>
<evidence type="ECO:0000256" key="4">
    <source>
        <dbReference type="ARBA" id="ARBA00022679"/>
    </source>
</evidence>
<dbReference type="InterPro" id="IPR003661">
    <property type="entry name" value="HisK_dim/P_dom"/>
</dbReference>
<dbReference type="SMART" id="SM00091">
    <property type="entry name" value="PAS"/>
    <property type="match status" value="2"/>
</dbReference>
<dbReference type="InterPro" id="IPR035965">
    <property type="entry name" value="PAS-like_dom_sf"/>
</dbReference>
<dbReference type="SUPFAM" id="SSF55785">
    <property type="entry name" value="PYP-like sensor domain (PAS domain)"/>
    <property type="match status" value="2"/>
</dbReference>
<dbReference type="FunFam" id="3.30.565.10:FF:000006">
    <property type="entry name" value="Sensor histidine kinase WalK"/>
    <property type="match status" value="1"/>
</dbReference>
<keyword evidence="6 8" id="KW-0472">Membrane</keyword>
<feature type="transmembrane region" description="Helical" evidence="8">
    <location>
        <begin position="165"/>
        <end position="184"/>
    </location>
</feature>
<evidence type="ECO:0000313" key="12">
    <source>
        <dbReference type="EMBL" id="EEF59648.1"/>
    </source>
</evidence>
<evidence type="ECO:0000259" key="10">
    <source>
        <dbReference type="PROSITE" id="PS50112"/>
    </source>
</evidence>
<dbReference type="GO" id="GO:0000156">
    <property type="term" value="F:phosphorelay response regulator activity"/>
    <property type="evidence" value="ECO:0007669"/>
    <property type="project" value="TreeGrafter"/>
</dbReference>
<feature type="domain" description="PAS" evidence="10">
    <location>
        <begin position="213"/>
        <end position="287"/>
    </location>
</feature>
<keyword evidence="13" id="KW-1185">Reference proteome</keyword>
<dbReference type="InterPro" id="IPR036890">
    <property type="entry name" value="HATPase_C_sf"/>
</dbReference>
<dbReference type="InterPro" id="IPR001610">
    <property type="entry name" value="PAC"/>
</dbReference>
<dbReference type="SMART" id="SM00387">
    <property type="entry name" value="HATPase_c"/>
    <property type="match status" value="1"/>
</dbReference>
<dbReference type="STRING" id="320771.Cflav_PD2637"/>
<evidence type="ECO:0000256" key="6">
    <source>
        <dbReference type="ARBA" id="ARBA00023136"/>
    </source>
</evidence>
<organism evidence="12 13">
    <name type="scientific">Pedosphaera parvula (strain Ellin514)</name>
    <dbReference type="NCBI Taxonomy" id="320771"/>
    <lineage>
        <taxon>Bacteria</taxon>
        <taxon>Pseudomonadati</taxon>
        <taxon>Verrucomicrobiota</taxon>
        <taxon>Pedosphaerae</taxon>
        <taxon>Pedosphaerales</taxon>
        <taxon>Pedosphaeraceae</taxon>
        <taxon>Pedosphaera</taxon>
    </lineage>
</organism>
<evidence type="ECO:0000256" key="5">
    <source>
        <dbReference type="ARBA" id="ARBA00022777"/>
    </source>
</evidence>
<dbReference type="InterPro" id="IPR013656">
    <property type="entry name" value="PAS_4"/>
</dbReference>
<dbReference type="SUPFAM" id="SSF55874">
    <property type="entry name" value="ATPase domain of HSP90 chaperone/DNA topoisomerase II/histidine kinase"/>
    <property type="match status" value="1"/>
</dbReference>
<gene>
    <name evidence="12" type="ORF">Cflav_PD2637</name>
</gene>
<dbReference type="GO" id="GO:0030295">
    <property type="term" value="F:protein kinase activator activity"/>
    <property type="evidence" value="ECO:0007669"/>
    <property type="project" value="TreeGrafter"/>
</dbReference>
<dbReference type="Gene3D" id="3.30.565.10">
    <property type="entry name" value="Histidine kinase-like ATPase, C-terminal domain"/>
    <property type="match status" value="1"/>
</dbReference>
<dbReference type="Proteomes" id="UP000003688">
    <property type="component" value="Unassembled WGS sequence"/>
</dbReference>
<dbReference type="PANTHER" id="PTHR42878">
    <property type="entry name" value="TWO-COMPONENT HISTIDINE KINASE"/>
    <property type="match status" value="1"/>
</dbReference>
<dbReference type="PROSITE" id="PS50109">
    <property type="entry name" value="HIS_KIN"/>
    <property type="match status" value="1"/>
</dbReference>
<dbReference type="SMART" id="SM00388">
    <property type="entry name" value="HisKA"/>
    <property type="match status" value="1"/>
</dbReference>
<evidence type="ECO:0000313" key="13">
    <source>
        <dbReference type="Proteomes" id="UP000003688"/>
    </source>
</evidence>
<dbReference type="InterPro" id="IPR005467">
    <property type="entry name" value="His_kinase_dom"/>
</dbReference>
<dbReference type="Pfam" id="PF00512">
    <property type="entry name" value="HisKA"/>
    <property type="match status" value="1"/>
</dbReference>
<dbReference type="SMART" id="SM00086">
    <property type="entry name" value="PAC"/>
    <property type="match status" value="2"/>
</dbReference>
<dbReference type="InterPro" id="IPR000014">
    <property type="entry name" value="PAS"/>
</dbReference>
<dbReference type="EMBL" id="ABOX02000025">
    <property type="protein sequence ID" value="EEF59648.1"/>
    <property type="molecule type" value="Genomic_DNA"/>
</dbReference>
<proteinExistence type="predicted"/>
<evidence type="ECO:0000256" key="7">
    <source>
        <dbReference type="SAM" id="MobiDB-lite"/>
    </source>
</evidence>
<comment type="catalytic activity">
    <reaction evidence="1">
        <text>ATP + protein L-histidine = ADP + protein N-phospho-L-histidine.</text>
        <dbReference type="EC" id="2.7.13.3"/>
    </reaction>
</comment>
<dbReference type="Gene3D" id="1.10.287.130">
    <property type="match status" value="1"/>
</dbReference>
<dbReference type="GO" id="GO:0000155">
    <property type="term" value="F:phosphorelay sensor kinase activity"/>
    <property type="evidence" value="ECO:0007669"/>
    <property type="project" value="InterPro"/>
</dbReference>
<dbReference type="InterPro" id="IPR050351">
    <property type="entry name" value="BphY/WalK/GraS-like"/>
</dbReference>
<dbReference type="InterPro" id="IPR036097">
    <property type="entry name" value="HisK_dim/P_sf"/>
</dbReference>
<sequence>MGGKSLNMGPRHFFASPTFADEEQTHRAWILHTILWTVLLATNMLAILLLFLLPQYTLRWVSSVLVIDFMHPVLMMLNRRGETRSAGIILIVVLWLLATVLALTGGGVRSPVTAAYIADTLICGLLFGENVGVFAAAFFCLTVFVLAGLENLGYLPATKVIRTSFSLWGTQTFYLALMASYQFLANRSIKAALERARGELNVRRQTEASLRESEQRYREVFETTSDHIFLLDVLPDGRFCVDRWNPAAERAAGISSAELAGKALEELVPPGEARRITGNYNRCIAEKSPISYEESLTLGGKNYDFHTTLIPVKNAEGQIRRIVGVAHDITERKRAVAELQESEDRYRIVVEQTGQMIYDYDVPSGEISWRGAVTKLTGFTLEEFQKVNIRRWEEMIHPADHEKAMTAFHEAMRTASDYDMEYRFRCKDGSYIYVKDHGLFLPGASGKSLRLLGAMADITAHKEAEIALRRSHNELEARVQERTTALQRANKELEAFTYTVSHDLRAPLRAVDGFTDLLQEEYGRGMPEDAQQLLASIKAGSQRMEHLVQDLLNLSRIDRQPMAPRCVDMNRLVREVFEEQRGQQPSRDIELRVDTLPDCLGDSSLLRQVFVNLLSNAIKFTGPREKALIEVGSKTEGDENVYFIRDNGVGFDMKYAGKLFGAFQRLHTAEQFPGTGIGLSIVQRIIHRHSGRIWVESAVDRGTTFYFTLPPYKSSDESGGGGVPEPVANVHPEGKMQSNH</sequence>
<dbReference type="InterPro" id="IPR000700">
    <property type="entry name" value="PAS-assoc_C"/>
</dbReference>
<keyword evidence="8" id="KW-1133">Transmembrane helix</keyword>
<dbReference type="PROSITE" id="PS50113">
    <property type="entry name" value="PAC"/>
    <property type="match status" value="2"/>
</dbReference>
<dbReference type="Pfam" id="PF08447">
    <property type="entry name" value="PAS_3"/>
    <property type="match status" value="1"/>
</dbReference>
<accession>B9XKH8</accession>
<feature type="transmembrane region" description="Helical" evidence="8">
    <location>
        <begin position="89"/>
        <end position="112"/>
    </location>
</feature>
<evidence type="ECO:0000256" key="2">
    <source>
        <dbReference type="ARBA" id="ARBA00012438"/>
    </source>
</evidence>
<keyword evidence="8" id="KW-0812">Transmembrane</keyword>
<dbReference type="InterPro" id="IPR003594">
    <property type="entry name" value="HATPase_dom"/>
</dbReference>
<dbReference type="Gene3D" id="3.30.450.20">
    <property type="entry name" value="PAS domain"/>
    <property type="match status" value="2"/>
</dbReference>
<feature type="domain" description="Histidine kinase" evidence="9">
    <location>
        <begin position="499"/>
        <end position="713"/>
    </location>
</feature>
<feature type="transmembrane region" description="Helical" evidence="8">
    <location>
        <begin position="132"/>
        <end position="153"/>
    </location>
</feature>
<keyword evidence="5 12" id="KW-0418">Kinase</keyword>
<feature type="transmembrane region" description="Helical" evidence="8">
    <location>
        <begin position="29"/>
        <end position="52"/>
    </location>
</feature>
<dbReference type="InterPro" id="IPR004358">
    <property type="entry name" value="Sig_transdc_His_kin-like_C"/>
</dbReference>
<reference evidence="12 13" key="1">
    <citation type="journal article" date="2011" name="J. Bacteriol.">
        <title>Genome sequence of 'Pedosphaera parvula' Ellin514, an aerobic Verrucomicrobial isolate from pasture soil.</title>
        <authorList>
            <person name="Kant R."/>
            <person name="van Passel M.W."/>
            <person name="Sangwan P."/>
            <person name="Palva A."/>
            <person name="Lucas S."/>
            <person name="Copeland A."/>
            <person name="Lapidus A."/>
            <person name="Glavina Del Rio T."/>
            <person name="Dalin E."/>
            <person name="Tice H."/>
            <person name="Bruce D."/>
            <person name="Goodwin L."/>
            <person name="Pitluck S."/>
            <person name="Chertkov O."/>
            <person name="Larimer F.W."/>
            <person name="Land M.L."/>
            <person name="Hauser L."/>
            <person name="Brettin T.S."/>
            <person name="Detter J.C."/>
            <person name="Han S."/>
            <person name="de Vos W.M."/>
            <person name="Janssen P.H."/>
            <person name="Smidt H."/>
        </authorList>
    </citation>
    <scope>NUCLEOTIDE SEQUENCE [LARGE SCALE GENOMIC DNA]</scope>
    <source>
        <strain evidence="12 13">Ellin514</strain>
    </source>
</reference>
<protein>
    <recommendedName>
        <fullName evidence="2">histidine kinase</fullName>
        <ecNumber evidence="2">2.7.13.3</ecNumber>
    </recommendedName>
</protein>
<evidence type="ECO:0000256" key="8">
    <source>
        <dbReference type="SAM" id="Phobius"/>
    </source>
</evidence>
<comment type="caution">
    <text evidence="12">The sequence shown here is derived from an EMBL/GenBank/DDBJ whole genome shotgun (WGS) entry which is preliminary data.</text>
</comment>
<evidence type="ECO:0000259" key="9">
    <source>
        <dbReference type="PROSITE" id="PS50109"/>
    </source>
</evidence>
<keyword evidence="4" id="KW-0808">Transferase</keyword>
<dbReference type="GO" id="GO:0007234">
    <property type="term" value="P:osmosensory signaling via phosphorelay pathway"/>
    <property type="evidence" value="ECO:0007669"/>
    <property type="project" value="TreeGrafter"/>
</dbReference>
<dbReference type="AlphaFoldDB" id="B9XKH8"/>